<dbReference type="SUPFAM" id="SSF90123">
    <property type="entry name" value="ABC transporter transmembrane region"/>
    <property type="match status" value="1"/>
</dbReference>
<protein>
    <submittedName>
        <fullName evidence="14">ABC transporter ATP-binding protein</fullName>
    </submittedName>
</protein>
<feature type="domain" description="ABC transmembrane type-1" evidence="13">
    <location>
        <begin position="43"/>
        <end position="325"/>
    </location>
</feature>
<organism evidence="14 15">
    <name type="scientific">Mycolicibacterium litorale</name>
    <dbReference type="NCBI Taxonomy" id="758802"/>
    <lineage>
        <taxon>Bacteria</taxon>
        <taxon>Bacillati</taxon>
        <taxon>Actinomycetota</taxon>
        <taxon>Actinomycetes</taxon>
        <taxon>Mycobacteriales</taxon>
        <taxon>Mycobacteriaceae</taxon>
        <taxon>Mycolicibacterium</taxon>
    </lineage>
</organism>
<feature type="domain" description="ABC transporter" evidence="12">
    <location>
        <begin position="357"/>
        <end position="596"/>
    </location>
</feature>
<dbReference type="Gene3D" id="3.40.50.300">
    <property type="entry name" value="P-loop containing nucleotide triphosphate hydrolases"/>
    <property type="match status" value="1"/>
</dbReference>
<evidence type="ECO:0000256" key="2">
    <source>
        <dbReference type="ARBA" id="ARBA00022448"/>
    </source>
</evidence>
<dbReference type="Pfam" id="PF00664">
    <property type="entry name" value="ABC_membrane"/>
    <property type="match status" value="1"/>
</dbReference>
<evidence type="ECO:0000259" key="13">
    <source>
        <dbReference type="PROSITE" id="PS50929"/>
    </source>
</evidence>
<keyword evidence="3" id="KW-1003">Cell membrane</keyword>
<dbReference type="SMART" id="SM00382">
    <property type="entry name" value="AAA"/>
    <property type="match status" value="1"/>
</dbReference>
<dbReference type="PROSITE" id="PS50893">
    <property type="entry name" value="ABC_TRANSPORTER_2"/>
    <property type="match status" value="1"/>
</dbReference>
<dbReference type="FunFam" id="3.40.50.300:FF:000221">
    <property type="entry name" value="Multidrug ABC transporter ATP-binding protein"/>
    <property type="match status" value="1"/>
</dbReference>
<dbReference type="PANTHER" id="PTHR43394:SF1">
    <property type="entry name" value="ATP-BINDING CASSETTE SUB-FAMILY B MEMBER 10, MITOCHONDRIAL"/>
    <property type="match status" value="1"/>
</dbReference>
<dbReference type="GO" id="GO:0016887">
    <property type="term" value="F:ATP hydrolysis activity"/>
    <property type="evidence" value="ECO:0007669"/>
    <property type="project" value="InterPro"/>
</dbReference>
<dbReference type="GO" id="GO:0015421">
    <property type="term" value="F:ABC-type oligopeptide transporter activity"/>
    <property type="evidence" value="ECO:0007669"/>
    <property type="project" value="TreeGrafter"/>
</dbReference>
<dbReference type="SUPFAM" id="SSF52540">
    <property type="entry name" value="P-loop containing nucleoside triphosphate hydrolases"/>
    <property type="match status" value="1"/>
</dbReference>
<accession>A0AAD1MXE7</accession>
<feature type="transmembrane region" description="Helical" evidence="11">
    <location>
        <begin position="153"/>
        <end position="176"/>
    </location>
</feature>
<feature type="transmembrane region" description="Helical" evidence="11">
    <location>
        <begin position="293"/>
        <end position="320"/>
    </location>
</feature>
<comment type="similarity">
    <text evidence="10">Belongs to the ABC transporter superfamily. Siderophore-Fe(3+) uptake transporter (SIUT) (TC 3.A.1.21) family.</text>
</comment>
<dbReference type="CDD" id="cd18543">
    <property type="entry name" value="ABC_6TM_Rv0194_D1_like"/>
    <property type="match status" value="1"/>
</dbReference>
<evidence type="ECO:0000256" key="9">
    <source>
        <dbReference type="ARBA" id="ARBA00023136"/>
    </source>
</evidence>
<evidence type="ECO:0000313" key="15">
    <source>
        <dbReference type="Proteomes" id="UP000466607"/>
    </source>
</evidence>
<dbReference type="InterPro" id="IPR011527">
    <property type="entry name" value="ABC1_TM_dom"/>
</dbReference>
<reference evidence="14 15" key="1">
    <citation type="journal article" date="2019" name="Emerg. Microbes Infect.">
        <title>Comprehensive subspecies identification of 175 nontuberculous mycobacteria species based on 7547 genomic profiles.</title>
        <authorList>
            <person name="Matsumoto Y."/>
            <person name="Kinjo T."/>
            <person name="Motooka D."/>
            <person name="Nabeya D."/>
            <person name="Jung N."/>
            <person name="Uechi K."/>
            <person name="Horii T."/>
            <person name="Iida T."/>
            <person name="Fujita J."/>
            <person name="Nakamura S."/>
        </authorList>
    </citation>
    <scope>NUCLEOTIDE SEQUENCE [LARGE SCALE GENOMIC DNA]</scope>
    <source>
        <strain evidence="14 15">JCM 17423</strain>
    </source>
</reference>
<feature type="transmembrane region" description="Helical" evidence="11">
    <location>
        <begin position="182"/>
        <end position="200"/>
    </location>
</feature>
<evidence type="ECO:0000256" key="7">
    <source>
        <dbReference type="ARBA" id="ARBA00022840"/>
    </source>
</evidence>
<feature type="transmembrane region" description="Helical" evidence="11">
    <location>
        <begin position="266"/>
        <end position="287"/>
    </location>
</feature>
<keyword evidence="7 14" id="KW-0067">ATP-binding</keyword>
<dbReference type="InterPro" id="IPR003439">
    <property type="entry name" value="ABC_transporter-like_ATP-bd"/>
</dbReference>
<evidence type="ECO:0000256" key="1">
    <source>
        <dbReference type="ARBA" id="ARBA00004429"/>
    </source>
</evidence>
<evidence type="ECO:0000256" key="5">
    <source>
        <dbReference type="ARBA" id="ARBA00022692"/>
    </source>
</evidence>
<evidence type="ECO:0000256" key="10">
    <source>
        <dbReference type="ARBA" id="ARBA00023455"/>
    </source>
</evidence>
<evidence type="ECO:0000256" key="4">
    <source>
        <dbReference type="ARBA" id="ARBA00022519"/>
    </source>
</evidence>
<dbReference type="PROSITE" id="PS50929">
    <property type="entry name" value="ABC_TM1F"/>
    <property type="match status" value="1"/>
</dbReference>
<keyword evidence="15" id="KW-1185">Reference proteome</keyword>
<dbReference type="InterPro" id="IPR017871">
    <property type="entry name" value="ABC_transporter-like_CS"/>
</dbReference>
<dbReference type="PANTHER" id="PTHR43394">
    <property type="entry name" value="ATP-DEPENDENT PERMEASE MDL1, MITOCHONDRIAL"/>
    <property type="match status" value="1"/>
</dbReference>
<dbReference type="InterPro" id="IPR003593">
    <property type="entry name" value="AAA+_ATPase"/>
</dbReference>
<gene>
    <name evidence="14" type="ORF">MLIT_51790</name>
</gene>
<dbReference type="Pfam" id="PF00005">
    <property type="entry name" value="ABC_tran"/>
    <property type="match status" value="1"/>
</dbReference>
<evidence type="ECO:0000259" key="12">
    <source>
        <dbReference type="PROSITE" id="PS50893"/>
    </source>
</evidence>
<dbReference type="PROSITE" id="PS00211">
    <property type="entry name" value="ABC_TRANSPORTER_1"/>
    <property type="match status" value="1"/>
</dbReference>
<evidence type="ECO:0000256" key="3">
    <source>
        <dbReference type="ARBA" id="ARBA00022475"/>
    </source>
</evidence>
<evidence type="ECO:0000256" key="6">
    <source>
        <dbReference type="ARBA" id="ARBA00022741"/>
    </source>
</evidence>
<evidence type="ECO:0000313" key="14">
    <source>
        <dbReference type="EMBL" id="BBY19587.1"/>
    </source>
</evidence>
<dbReference type="AlphaFoldDB" id="A0AAD1MXE7"/>
<dbReference type="RefSeq" id="WP_134056166.1">
    <property type="nucleotide sequence ID" value="NZ_AP022586.1"/>
</dbReference>
<keyword evidence="9 11" id="KW-0472">Membrane</keyword>
<feature type="transmembrane region" description="Helical" evidence="11">
    <location>
        <begin position="40"/>
        <end position="59"/>
    </location>
</feature>
<dbReference type="InterPro" id="IPR036640">
    <property type="entry name" value="ABC1_TM_sf"/>
</dbReference>
<sequence length="646" mass="71007">MASPDSRALISAPAIAARRAQPRASSDLWRLLPYLMPYRVRWIAMLVVAIASLGATISIPLMTKAVIDGPVRHQDQHGLWVLGAAAMGVGITEAVLWFIRRWLVSRATMGVEADIRKDLYARLQILPMSFHGRWQSGQLLSRVMNDLSTIRRFMSFGLVFLVLNGLQIVVVTAILLSMYWPLGVVVLVSIVPITLTVLHFQREYTRLSRLAQDQSGHVATHVEEAALGLRVVKSFGREDYVYDRFDRQLTDLYDTQVGRVSVSAKFWTLLEIIPNLTLIVVLGFGAYAAGHGYVTLGTLVAFITMMLSLVWPIASLGFLLSMMQESYTAANRIAEIFDAPREIADGPRNDTPRGGRLELVDVGFRFPDSEDWALRHVSVTVEPGETLALVGATGSGKSVLAALLSRLYDVTEGSIRVDGIDIRELSLPALRQAVATAFEDPTLFSMSVAENLRLGRPDATDAQMAEAIEVAAAQFVYDLPFGLDTRIGEQGMSLSGGQRQRLSLARAILAAPQILVLDDTLSALDVHTEAVVEEALRRVLHAVTGIVVAHRASTVLLADKVALLDRVDPFGGTVTHVGTHAELLAEVPQYRYLLAADDELDDGCERAADWEDDAERERLDHTYTELEAADEACADPRFVTSEAERR</sequence>
<keyword evidence="6" id="KW-0547">Nucleotide-binding</keyword>
<evidence type="ECO:0000256" key="11">
    <source>
        <dbReference type="SAM" id="Phobius"/>
    </source>
</evidence>
<dbReference type="InterPro" id="IPR039421">
    <property type="entry name" value="Type_1_exporter"/>
</dbReference>
<keyword evidence="8 11" id="KW-1133">Transmembrane helix</keyword>
<name>A0AAD1MXE7_9MYCO</name>
<keyword evidence="5 11" id="KW-0812">Transmembrane</keyword>
<dbReference type="Gene3D" id="1.20.1560.10">
    <property type="entry name" value="ABC transporter type 1, transmembrane domain"/>
    <property type="match status" value="1"/>
</dbReference>
<dbReference type="InterPro" id="IPR027417">
    <property type="entry name" value="P-loop_NTPase"/>
</dbReference>
<dbReference type="GO" id="GO:0005524">
    <property type="term" value="F:ATP binding"/>
    <property type="evidence" value="ECO:0007669"/>
    <property type="project" value="UniProtKB-KW"/>
</dbReference>
<dbReference type="EMBL" id="AP022586">
    <property type="protein sequence ID" value="BBY19587.1"/>
    <property type="molecule type" value="Genomic_DNA"/>
</dbReference>
<dbReference type="GO" id="GO:0005886">
    <property type="term" value="C:plasma membrane"/>
    <property type="evidence" value="ECO:0007669"/>
    <property type="project" value="UniProtKB-SubCell"/>
</dbReference>
<feature type="transmembrane region" description="Helical" evidence="11">
    <location>
        <begin position="79"/>
        <end position="99"/>
    </location>
</feature>
<keyword evidence="2" id="KW-0813">Transport</keyword>
<evidence type="ECO:0000256" key="8">
    <source>
        <dbReference type="ARBA" id="ARBA00022989"/>
    </source>
</evidence>
<proteinExistence type="inferred from homology"/>
<dbReference type="Proteomes" id="UP000466607">
    <property type="component" value="Chromosome"/>
</dbReference>
<comment type="subcellular location">
    <subcellularLocation>
        <location evidence="1">Cell inner membrane</location>
        <topology evidence="1">Multi-pass membrane protein</topology>
    </subcellularLocation>
</comment>
<keyword evidence="4" id="KW-0997">Cell inner membrane</keyword>